<dbReference type="InterPro" id="IPR000061">
    <property type="entry name" value="Surp"/>
</dbReference>
<reference evidence="2" key="1">
    <citation type="submission" date="2018-11" db="EMBL/GenBank/DDBJ databases">
        <title>Myxobolus squamalis genome and transcriptome.</title>
        <authorList>
            <person name="Yahalomi D."/>
            <person name="Atkinson S.D."/>
            <person name="Neuhof M."/>
            <person name="Chang E.S."/>
            <person name="Philippe H."/>
            <person name="Cartwright P."/>
            <person name="Bartholomew J.L."/>
            <person name="Huchon D."/>
        </authorList>
    </citation>
    <scope>NUCLEOTIDE SEQUENCE</scope>
    <source>
        <strain evidence="2">71B08</strain>
        <tissue evidence="2">Whole</tissue>
    </source>
</reference>
<accession>A0A6B2G7Y6</accession>
<dbReference type="EMBL" id="GHBR01002711">
    <property type="protein sequence ID" value="NDJ97381.1"/>
    <property type="molecule type" value="Transcribed_RNA"/>
</dbReference>
<dbReference type="GO" id="GO:0006396">
    <property type="term" value="P:RNA processing"/>
    <property type="evidence" value="ECO:0007669"/>
    <property type="project" value="InterPro"/>
</dbReference>
<dbReference type="PANTHER" id="PTHR12323:SF0">
    <property type="entry name" value="CALCIUM HOMEOSTASIS ENDOPLASMIC RETICULUM PROTEIN"/>
    <property type="match status" value="1"/>
</dbReference>
<proteinExistence type="predicted"/>
<dbReference type="AlphaFoldDB" id="A0A6B2G7Y6"/>
<dbReference type="GO" id="GO:0006874">
    <property type="term" value="P:intracellular calcium ion homeostasis"/>
    <property type="evidence" value="ECO:0007669"/>
    <property type="project" value="TreeGrafter"/>
</dbReference>
<dbReference type="InterPro" id="IPR035967">
    <property type="entry name" value="SWAP/Surp_sf"/>
</dbReference>
<organism evidence="2">
    <name type="scientific">Myxobolus squamalis</name>
    <name type="common">Myxosporean</name>
    <dbReference type="NCBI Taxonomy" id="59785"/>
    <lineage>
        <taxon>Eukaryota</taxon>
        <taxon>Metazoa</taxon>
        <taxon>Cnidaria</taxon>
        <taxon>Myxozoa</taxon>
        <taxon>Myxosporea</taxon>
        <taxon>Bivalvulida</taxon>
        <taxon>Platysporina</taxon>
        <taxon>Myxobolidae</taxon>
        <taxon>Myxobolus</taxon>
    </lineage>
</organism>
<evidence type="ECO:0000313" key="2">
    <source>
        <dbReference type="EMBL" id="NDJ97381.1"/>
    </source>
</evidence>
<dbReference type="PROSITE" id="PS50128">
    <property type="entry name" value="SURP"/>
    <property type="match status" value="1"/>
</dbReference>
<feature type="domain" description="SURP motif" evidence="1">
    <location>
        <begin position="12"/>
        <end position="54"/>
    </location>
</feature>
<dbReference type="PANTHER" id="PTHR12323">
    <property type="entry name" value="SR-RELATED CTD ASSOCIATED FACTOR 6"/>
    <property type="match status" value="1"/>
</dbReference>
<dbReference type="SMART" id="SM00648">
    <property type="entry name" value="SWAP"/>
    <property type="match status" value="1"/>
</dbReference>
<evidence type="ECO:0000259" key="1">
    <source>
        <dbReference type="PROSITE" id="PS50128"/>
    </source>
</evidence>
<dbReference type="SUPFAM" id="SSF109905">
    <property type="entry name" value="Surp module (SWAP domain)"/>
    <property type="match status" value="1"/>
</dbReference>
<protein>
    <submittedName>
        <fullName evidence="2">Calcium homeostasis endoplasmic reticulum protein (Trinotate prediction)</fullName>
    </submittedName>
</protein>
<dbReference type="GO" id="GO:0003723">
    <property type="term" value="F:RNA binding"/>
    <property type="evidence" value="ECO:0007669"/>
    <property type="project" value="InterPro"/>
</dbReference>
<name>A0A6B2G7Y6_MYXSQ</name>
<dbReference type="GO" id="GO:0048471">
    <property type="term" value="C:perinuclear region of cytoplasm"/>
    <property type="evidence" value="ECO:0007669"/>
    <property type="project" value="TreeGrafter"/>
</dbReference>
<sequence length="99" mass="11344">MDNVPDEILRVKIDKLAGFVAKNGEEFELLVIQKQKNNPEFLFLTGGPYFQYYKEKVLQYSTKNSTQCLVKSSDSSSLCLPSITNEVCDFINNSFNFFL</sequence>
<dbReference type="Gene3D" id="1.10.10.790">
    <property type="entry name" value="Surp module"/>
    <property type="match status" value="1"/>
</dbReference>
<dbReference type="Pfam" id="PF01805">
    <property type="entry name" value="Surp"/>
    <property type="match status" value="1"/>
</dbReference>